<dbReference type="GO" id="GO:0032259">
    <property type="term" value="P:methylation"/>
    <property type="evidence" value="ECO:0007669"/>
    <property type="project" value="UniProtKB-KW"/>
</dbReference>
<evidence type="ECO:0000313" key="1">
    <source>
        <dbReference type="EMBL" id="GAF26799.1"/>
    </source>
</evidence>
<dbReference type="Proteomes" id="UP000063718">
    <property type="component" value="Unassembled WGS sequence"/>
</dbReference>
<accession>A0A0S6UE77</accession>
<keyword evidence="1" id="KW-0489">Methyltransferase</keyword>
<dbReference type="EMBL" id="DF238840">
    <property type="protein sequence ID" value="GAF26799.1"/>
    <property type="molecule type" value="Genomic_DNA"/>
</dbReference>
<proteinExistence type="predicted"/>
<keyword evidence="1" id="KW-0808">Transferase</keyword>
<organism evidence="1">
    <name type="scientific">Moorella thermoacetica Y72</name>
    <dbReference type="NCBI Taxonomy" id="1325331"/>
    <lineage>
        <taxon>Bacteria</taxon>
        <taxon>Bacillati</taxon>
        <taxon>Bacillota</taxon>
        <taxon>Clostridia</taxon>
        <taxon>Neomoorellales</taxon>
        <taxon>Neomoorellaceae</taxon>
        <taxon>Neomoorella</taxon>
    </lineage>
</organism>
<gene>
    <name evidence="1" type="ORF">MTY_2139</name>
</gene>
<dbReference type="AlphaFoldDB" id="A0A0S6UE77"/>
<sequence>MMKIIITAHARKRLQDLRQDQINESDIRVAARSIPGYIPTATRFRGFMASTGRPFDMVVKDVLAGRLVITIIGK</sequence>
<reference evidence="1" key="1">
    <citation type="journal article" date="2014" name="Gene">
        <title>Genome-guided analysis of transformation efficiency and carbon dioxide assimilation by Moorella thermoacetica Y72.</title>
        <authorList>
            <person name="Tsukahara K."/>
            <person name="Kita A."/>
            <person name="Nakashimada Y."/>
            <person name="Hoshino T."/>
            <person name="Murakami K."/>
        </authorList>
    </citation>
    <scope>NUCLEOTIDE SEQUENCE [LARGE SCALE GENOMIC DNA]</scope>
    <source>
        <strain evidence="1">Y72</strain>
    </source>
</reference>
<protein>
    <submittedName>
        <fullName evidence="1">Adenine specific DNA methylase Mod</fullName>
    </submittedName>
</protein>
<name>A0A0S6UE77_NEOTH</name>
<dbReference type="GO" id="GO:0008168">
    <property type="term" value="F:methyltransferase activity"/>
    <property type="evidence" value="ECO:0007669"/>
    <property type="project" value="UniProtKB-KW"/>
</dbReference>